<feature type="compositionally biased region" description="Basic and acidic residues" evidence="1">
    <location>
        <begin position="85"/>
        <end position="101"/>
    </location>
</feature>
<protein>
    <recommendedName>
        <fullName evidence="3">PepSY domain-containing protein</fullName>
    </recommendedName>
</protein>
<keyword evidence="5" id="KW-1185">Reference proteome</keyword>
<evidence type="ECO:0000313" key="4">
    <source>
        <dbReference type="EMBL" id="AJP00372.1"/>
    </source>
</evidence>
<dbReference type="PATRIC" id="fig|477245.3.peg.294"/>
<evidence type="ECO:0000256" key="1">
    <source>
        <dbReference type="SAM" id="MobiDB-lite"/>
    </source>
</evidence>
<dbReference type="EMBL" id="CP010849">
    <property type="protein sequence ID" value="AJP00372.1"/>
    <property type="molecule type" value="Genomic_DNA"/>
</dbReference>
<dbReference type="InterPro" id="IPR025711">
    <property type="entry name" value="PepSY"/>
</dbReference>
<dbReference type="AlphaFoldDB" id="A0A0C5FKV9"/>
<feature type="chain" id="PRO_5039207417" description="PepSY domain-containing protein" evidence="2">
    <location>
        <begin position="31"/>
        <end position="239"/>
    </location>
</feature>
<dbReference type="Proteomes" id="UP000032234">
    <property type="component" value="Chromosome"/>
</dbReference>
<organism evidence="4 5">
    <name type="scientific">Streptomyces cyaneogriseus subsp. noncyanogenus</name>
    <dbReference type="NCBI Taxonomy" id="477245"/>
    <lineage>
        <taxon>Bacteria</taxon>
        <taxon>Bacillati</taxon>
        <taxon>Actinomycetota</taxon>
        <taxon>Actinomycetes</taxon>
        <taxon>Kitasatosporales</taxon>
        <taxon>Streptomycetaceae</taxon>
        <taxon>Streptomyces</taxon>
    </lineage>
</organism>
<evidence type="ECO:0000313" key="5">
    <source>
        <dbReference type="Proteomes" id="UP000032234"/>
    </source>
</evidence>
<evidence type="ECO:0000259" key="3">
    <source>
        <dbReference type="Pfam" id="PF03413"/>
    </source>
</evidence>
<feature type="region of interest" description="Disordered" evidence="1">
    <location>
        <begin position="40"/>
        <end position="126"/>
    </location>
</feature>
<feature type="compositionally biased region" description="Basic and acidic residues" evidence="1">
    <location>
        <begin position="61"/>
        <end position="75"/>
    </location>
</feature>
<accession>A0A0C5FKV9</accession>
<feature type="domain" description="PepSY" evidence="3">
    <location>
        <begin position="175"/>
        <end position="234"/>
    </location>
</feature>
<dbReference type="Gene3D" id="3.10.450.40">
    <property type="match status" value="2"/>
</dbReference>
<dbReference type="HOGENOM" id="CLU_1061368_0_0_11"/>
<dbReference type="Pfam" id="PF03413">
    <property type="entry name" value="PepSY"/>
    <property type="match status" value="1"/>
</dbReference>
<feature type="compositionally biased region" description="Pro residues" evidence="1">
    <location>
        <begin position="109"/>
        <end position="122"/>
    </location>
</feature>
<name>A0A0C5FKV9_9ACTN</name>
<sequence>MSCFASMRGRRPMRSVAVLCALGGSTLLLAACGNAETNEASAAAPAQTTPAATSPSLSEDQAERKDLVPKAKVSWDKAAATAVKEVPRGKLTHLELKRTPRDATATPGSPSPSTPNPAPSPGAPEWAAEVAAEDGTIHRVDIDAVNGKVFRTQADPDQDADDKREITDRLGNARQSPEQAVRAATGRTKGTVTGVDLDENDDRRLIWSVDVVTTDNWHKTTYDVDASNGRVLREHVDRD</sequence>
<keyword evidence="2" id="KW-0732">Signal</keyword>
<proteinExistence type="predicted"/>
<reference evidence="4 5" key="1">
    <citation type="submission" date="2015-02" db="EMBL/GenBank/DDBJ databases">
        <title>Genome sequence of thermotolerant Streptomyces cyaneogriseus subsp. Noncyanogenus NMWT1, the producer of nematocidal antibiotics nemadectin.</title>
        <authorList>
            <person name="Wang H."/>
            <person name="Li C."/>
            <person name="Xiang W."/>
            <person name="Wang X."/>
        </authorList>
    </citation>
    <scope>NUCLEOTIDE SEQUENCE [LARGE SCALE GENOMIC DNA]</scope>
    <source>
        <strain evidence="4 5">NMWT 1</strain>
    </source>
</reference>
<feature type="compositionally biased region" description="Low complexity" evidence="1">
    <location>
        <begin position="40"/>
        <end position="56"/>
    </location>
</feature>
<feature type="signal peptide" evidence="2">
    <location>
        <begin position="1"/>
        <end position="30"/>
    </location>
</feature>
<dbReference type="KEGG" id="scw:TU94_01250"/>
<evidence type="ECO:0000256" key="2">
    <source>
        <dbReference type="SAM" id="SignalP"/>
    </source>
</evidence>
<gene>
    <name evidence="4" type="ORF">TU94_01250</name>
</gene>